<dbReference type="PANTHER" id="PTHR43391">
    <property type="entry name" value="RETINOL DEHYDROGENASE-RELATED"/>
    <property type="match status" value="1"/>
</dbReference>
<dbReference type="Gene3D" id="3.40.50.720">
    <property type="entry name" value="NAD(P)-binding Rossmann-like Domain"/>
    <property type="match status" value="1"/>
</dbReference>
<accession>A0A2S1RA63</accession>
<keyword evidence="5" id="KW-1185">Reference proteome</keyword>
<keyword evidence="2" id="KW-0560">Oxidoreductase</keyword>
<dbReference type="SUPFAM" id="SSF51735">
    <property type="entry name" value="NAD(P)-binding Rossmann-fold domains"/>
    <property type="match status" value="1"/>
</dbReference>
<dbReference type="InterPro" id="IPR036291">
    <property type="entry name" value="NAD(P)-bd_dom_sf"/>
</dbReference>
<comment type="similarity">
    <text evidence="1 3">Belongs to the short-chain dehydrogenases/reductases (SDR) family.</text>
</comment>
<evidence type="ECO:0000256" key="3">
    <source>
        <dbReference type="RuleBase" id="RU000363"/>
    </source>
</evidence>
<dbReference type="PANTHER" id="PTHR43391:SF82">
    <property type="entry name" value="OXIDOREDUCTASE SADH-RELATED"/>
    <property type="match status" value="1"/>
</dbReference>
<gene>
    <name evidence="4" type="ORF">A6035_14290</name>
</gene>
<dbReference type="Pfam" id="PF00106">
    <property type="entry name" value="adh_short"/>
    <property type="match status" value="1"/>
</dbReference>
<dbReference type="AlphaFoldDB" id="A0A2S1RA63"/>
<dbReference type="PRINTS" id="PR00080">
    <property type="entry name" value="SDRFAMILY"/>
</dbReference>
<evidence type="ECO:0000256" key="2">
    <source>
        <dbReference type="ARBA" id="ARBA00023002"/>
    </source>
</evidence>
<dbReference type="KEGG" id="dlu:A6035_14290"/>
<proteinExistence type="inferred from homology"/>
<organism evidence="4 5">
    <name type="scientific">Dietzia lutea</name>
    <dbReference type="NCBI Taxonomy" id="546160"/>
    <lineage>
        <taxon>Bacteria</taxon>
        <taxon>Bacillati</taxon>
        <taxon>Actinomycetota</taxon>
        <taxon>Actinomycetes</taxon>
        <taxon>Mycobacteriales</taxon>
        <taxon>Dietziaceae</taxon>
        <taxon>Dietzia</taxon>
    </lineage>
</organism>
<evidence type="ECO:0000256" key="1">
    <source>
        <dbReference type="ARBA" id="ARBA00006484"/>
    </source>
</evidence>
<evidence type="ECO:0000313" key="5">
    <source>
        <dbReference type="Proteomes" id="UP000244928"/>
    </source>
</evidence>
<dbReference type="PRINTS" id="PR00081">
    <property type="entry name" value="GDHRDH"/>
</dbReference>
<dbReference type="EMBL" id="CP015449">
    <property type="protein sequence ID" value="AWH93152.1"/>
    <property type="molecule type" value="Genomic_DNA"/>
</dbReference>
<reference evidence="4 5" key="1">
    <citation type="submission" date="2016-04" db="EMBL/GenBank/DDBJ databases">
        <title>Complete genome sequence of Dietzia lutea YIM 80766T, a strain isolated from desert soil in Egypt.</title>
        <authorList>
            <person name="Zhao J."/>
            <person name="Hu B."/>
            <person name="Geng S."/>
            <person name="Nie Y."/>
            <person name="Tang Y."/>
        </authorList>
    </citation>
    <scope>NUCLEOTIDE SEQUENCE [LARGE SCALE GENOMIC DNA]</scope>
    <source>
        <strain evidence="4 5">YIM 80766</strain>
    </source>
</reference>
<name>A0A2S1RA63_9ACTN</name>
<dbReference type="InterPro" id="IPR002347">
    <property type="entry name" value="SDR_fam"/>
</dbReference>
<sequence length="283" mass="29456">MSAGPGSEGGAAGGAAGAAVRTVLVTGAGRGIGEATARRFADAGYLVGAYDLQPCAWAEGDDRFVTGALDVTDPAAWEAALAELTGRSGGALDVLVNNAGLLYGTPFMDASYEKDSALVDVNVKGVLYGCRAAFPYLQASSAPTVVNLCSASAIYGQAEMATYSATKFAVRGITEALDLEWSRHGIRVCSVWPLYVGTEMLSGVDTAGMRNMGVRLTEGDVAGEILDLAEQTRRTPRGLLGRIRGAFGREVHRPVGTQATAMYLASQVAPGRLTRLTNKRLTS</sequence>
<evidence type="ECO:0000313" key="4">
    <source>
        <dbReference type="EMBL" id="AWH93152.1"/>
    </source>
</evidence>
<protein>
    <submittedName>
        <fullName evidence="4">Alcohol dehydrogenase</fullName>
    </submittedName>
</protein>
<dbReference type="RefSeq" id="WP_244192456.1">
    <property type="nucleotide sequence ID" value="NZ_CP015449.1"/>
</dbReference>
<dbReference type="Proteomes" id="UP000244928">
    <property type="component" value="Chromosome"/>
</dbReference>
<dbReference type="NCBIfam" id="NF006123">
    <property type="entry name" value="PRK08267.1"/>
    <property type="match status" value="1"/>
</dbReference>
<dbReference type="GO" id="GO:0016491">
    <property type="term" value="F:oxidoreductase activity"/>
    <property type="evidence" value="ECO:0007669"/>
    <property type="project" value="UniProtKB-KW"/>
</dbReference>